<evidence type="ECO:0000256" key="1">
    <source>
        <dbReference type="ARBA" id="ARBA00007227"/>
    </source>
</evidence>
<protein>
    <submittedName>
        <fullName evidence="3">Helix-turn-helix family protein</fullName>
    </submittedName>
</protein>
<dbReference type="InterPro" id="IPR001387">
    <property type="entry name" value="Cro/C1-type_HTH"/>
</dbReference>
<sequence>MNTYFNGLELRLLRQFNHLSLEDLSIHVGKSRQFLHKIEMNQVVPTPDLIDVLSNFFNVKTDIFYSSHPILQEEQINFRSNKTAKIFTKQSVIAQGEYLKRLVEFIEANLRLPKYSIPSVESVKNFQDIENAALQFRKYFNLGLGPISDMTQLTEMLGIFVTTFPSVSSEVDALSIASKRPIFVNNEISSTCRQRFNLAHELGHLVLHDGCVTGDTLTESQAHRFASALLIPQEMMISHFRNCFNGRFNWNKLSEMKTNWKISKAALLYRAKSLDLLNETSYRSGYIHLKRTGEAILESEDHEIPKEVPTLLNTCFKALSKKGISAIDIANELNISLDLLNKITQLDLQPQHPSKLKLVI</sequence>
<dbReference type="InterPro" id="IPR010359">
    <property type="entry name" value="IrrE_HExxH"/>
</dbReference>
<dbReference type="PATRIC" id="fig|1310613.3.peg.3601"/>
<feature type="domain" description="HTH cro/C1-type" evidence="2">
    <location>
        <begin position="10"/>
        <end position="64"/>
    </location>
</feature>
<dbReference type="PANTHER" id="PTHR43236">
    <property type="entry name" value="ANTITOXIN HIGA1"/>
    <property type="match status" value="1"/>
</dbReference>
<dbReference type="Proteomes" id="UP000020595">
    <property type="component" value="Unassembled WGS sequence"/>
</dbReference>
<evidence type="ECO:0000313" key="4">
    <source>
        <dbReference type="Proteomes" id="UP000020595"/>
    </source>
</evidence>
<dbReference type="PANTHER" id="PTHR43236:SF1">
    <property type="entry name" value="BLL7220 PROTEIN"/>
    <property type="match status" value="1"/>
</dbReference>
<evidence type="ECO:0000259" key="2">
    <source>
        <dbReference type="PROSITE" id="PS50943"/>
    </source>
</evidence>
<comment type="similarity">
    <text evidence="1">Belongs to the short-chain fatty acyl-CoA assimilation regulator (ScfR) family.</text>
</comment>
<dbReference type="SMART" id="SM00530">
    <property type="entry name" value="HTH_XRE"/>
    <property type="match status" value="1"/>
</dbReference>
<dbReference type="PROSITE" id="PS50943">
    <property type="entry name" value="HTH_CROC1"/>
    <property type="match status" value="1"/>
</dbReference>
<dbReference type="EMBL" id="JEWH01000073">
    <property type="protein sequence ID" value="EXB03800.1"/>
    <property type="molecule type" value="Genomic_DNA"/>
</dbReference>
<gene>
    <name evidence="3" type="ORF">J512_3763</name>
</gene>
<evidence type="ECO:0000313" key="3">
    <source>
        <dbReference type="EMBL" id="EXB03800.1"/>
    </source>
</evidence>
<dbReference type="RefSeq" id="WP_017816981.1">
    <property type="nucleotide sequence ID" value="NZ_JEWH01000073.1"/>
</dbReference>
<dbReference type="Gene3D" id="1.10.260.40">
    <property type="entry name" value="lambda repressor-like DNA-binding domains"/>
    <property type="match status" value="1"/>
</dbReference>
<dbReference type="SUPFAM" id="SSF47413">
    <property type="entry name" value="lambda repressor-like DNA-binding domains"/>
    <property type="match status" value="1"/>
</dbReference>
<dbReference type="AlphaFoldDB" id="A0A009HL75"/>
<accession>A0A009HL75</accession>
<comment type="caution">
    <text evidence="3">The sequence shown here is derived from an EMBL/GenBank/DDBJ whole genome shotgun (WGS) entry which is preliminary data.</text>
</comment>
<proteinExistence type="inferred from homology"/>
<dbReference type="GO" id="GO:0003677">
    <property type="term" value="F:DNA binding"/>
    <property type="evidence" value="ECO:0007669"/>
    <property type="project" value="InterPro"/>
</dbReference>
<dbReference type="Gene3D" id="1.10.10.2910">
    <property type="match status" value="1"/>
</dbReference>
<name>A0A009HL75_ACIB9</name>
<dbReference type="CDD" id="cd00093">
    <property type="entry name" value="HTH_XRE"/>
    <property type="match status" value="1"/>
</dbReference>
<dbReference type="Pfam" id="PF06114">
    <property type="entry name" value="Peptidase_M78"/>
    <property type="match status" value="1"/>
</dbReference>
<dbReference type="InterPro" id="IPR010982">
    <property type="entry name" value="Lambda_DNA-bd_dom_sf"/>
</dbReference>
<organism evidence="3 4">
    <name type="scientific">Acinetobacter baumannii (strain 1295743)</name>
    <dbReference type="NCBI Taxonomy" id="1310613"/>
    <lineage>
        <taxon>Bacteria</taxon>
        <taxon>Pseudomonadati</taxon>
        <taxon>Pseudomonadota</taxon>
        <taxon>Gammaproteobacteria</taxon>
        <taxon>Moraxellales</taxon>
        <taxon>Moraxellaceae</taxon>
        <taxon>Acinetobacter</taxon>
        <taxon>Acinetobacter calcoaceticus/baumannii complex</taxon>
    </lineage>
</organism>
<reference evidence="3 4" key="1">
    <citation type="submission" date="2014-02" db="EMBL/GenBank/DDBJ databases">
        <title>Comparative genomics and transcriptomics to identify genetic mechanisms underlying the emergence of carbapenem resistant Acinetobacter baumannii (CRAb).</title>
        <authorList>
            <person name="Harris A.D."/>
            <person name="Johnson K.J."/>
            <person name="George J."/>
            <person name="Shefchek K."/>
            <person name="Daugherty S.C."/>
            <person name="Parankush S."/>
            <person name="Sadzewicz L."/>
            <person name="Tallon L."/>
            <person name="Sengamalay N."/>
            <person name="Hazen T.H."/>
            <person name="Rasko D.A."/>
        </authorList>
    </citation>
    <scope>NUCLEOTIDE SEQUENCE [LARGE SCALE GENOMIC DNA]</scope>
    <source>
        <strain evidence="3 4">1295743</strain>
    </source>
</reference>
<dbReference type="InterPro" id="IPR052345">
    <property type="entry name" value="Rad_response_metalloprotease"/>
</dbReference>